<organism evidence="4 5">
    <name type="scientific">Modestobacter caceresii</name>
    <dbReference type="NCBI Taxonomy" id="1522368"/>
    <lineage>
        <taxon>Bacteria</taxon>
        <taxon>Bacillati</taxon>
        <taxon>Actinomycetota</taxon>
        <taxon>Actinomycetes</taxon>
        <taxon>Geodermatophilales</taxon>
        <taxon>Geodermatophilaceae</taxon>
        <taxon>Modestobacter</taxon>
    </lineage>
</organism>
<feature type="domain" description="YchJ-like middle NTF2-like" evidence="3">
    <location>
        <begin position="30"/>
        <end position="124"/>
    </location>
</feature>
<dbReference type="InterPro" id="IPR048469">
    <property type="entry name" value="YchJ-like_M"/>
</dbReference>
<dbReference type="OrthoDB" id="21421at2"/>
<dbReference type="PANTHER" id="PTHR33747">
    <property type="entry name" value="UPF0225 PROTEIN SCO1677"/>
    <property type="match status" value="1"/>
</dbReference>
<gene>
    <name evidence="4" type="ORF">IN07_09590</name>
</gene>
<dbReference type="PANTHER" id="PTHR33747:SF1">
    <property type="entry name" value="ADENYLATE CYCLASE-ASSOCIATED CAP C-TERMINAL DOMAIN-CONTAINING PROTEIN"/>
    <property type="match status" value="1"/>
</dbReference>
<dbReference type="EMBL" id="JPMX01000036">
    <property type="protein sequence ID" value="KGH46910.1"/>
    <property type="molecule type" value="Genomic_DNA"/>
</dbReference>
<dbReference type="InterPro" id="IPR004027">
    <property type="entry name" value="SEC_C_motif"/>
</dbReference>
<comment type="similarity">
    <text evidence="1 2">Belongs to the UPF0225 family.</text>
</comment>
<dbReference type="SUPFAM" id="SSF54427">
    <property type="entry name" value="NTF2-like"/>
    <property type="match status" value="1"/>
</dbReference>
<keyword evidence="5" id="KW-1185">Reference proteome</keyword>
<evidence type="ECO:0000313" key="4">
    <source>
        <dbReference type="EMBL" id="KGH46910.1"/>
    </source>
</evidence>
<protein>
    <recommendedName>
        <fullName evidence="2">UPF0225 protein IN07_09590</fullName>
    </recommendedName>
</protein>
<evidence type="ECO:0000259" key="3">
    <source>
        <dbReference type="Pfam" id="PF17775"/>
    </source>
</evidence>
<dbReference type="AlphaFoldDB" id="A0A098Y905"/>
<evidence type="ECO:0000256" key="2">
    <source>
        <dbReference type="HAMAP-Rule" id="MF_00612"/>
    </source>
</evidence>
<evidence type="ECO:0000256" key="1">
    <source>
        <dbReference type="ARBA" id="ARBA00010839"/>
    </source>
</evidence>
<dbReference type="HAMAP" id="MF_00612">
    <property type="entry name" value="UPF0225"/>
    <property type="match status" value="1"/>
</dbReference>
<dbReference type="STRING" id="1522368.IN07_09590"/>
<dbReference type="RefSeq" id="WP_036335404.1">
    <property type="nucleotide sequence ID" value="NZ_JPMX01000036.1"/>
</dbReference>
<dbReference type="Pfam" id="PF17775">
    <property type="entry name" value="YchJ_M-like"/>
    <property type="match status" value="1"/>
</dbReference>
<dbReference type="InterPro" id="IPR023006">
    <property type="entry name" value="YchJ-like"/>
</dbReference>
<dbReference type="Proteomes" id="UP000029713">
    <property type="component" value="Unassembled WGS sequence"/>
</dbReference>
<evidence type="ECO:0000313" key="5">
    <source>
        <dbReference type="Proteomes" id="UP000029713"/>
    </source>
</evidence>
<comment type="caution">
    <text evidence="4">The sequence shown here is derived from an EMBL/GenBank/DDBJ whole genome shotgun (WGS) entry which is preliminary data.</text>
</comment>
<sequence>MPSPRCPCGTGLPYAECCGRLHAGTATAGTAEQLMRSRYSAFAVGDAGYLLSTWHSSTRPRTLDLDPAVRWTGLEVLATTGGTLLAPGGTVEFRAHHRAGGVRGAQHEQSRFAREDGQWRYVDGVSLD</sequence>
<dbReference type="Pfam" id="PF02810">
    <property type="entry name" value="SEC-C"/>
    <property type="match status" value="1"/>
</dbReference>
<proteinExistence type="inferred from homology"/>
<name>A0A098Y905_9ACTN</name>
<reference evidence="4 5" key="1">
    <citation type="submission" date="2014-07" db="EMBL/GenBank/DDBJ databases">
        <title>Biosystematic studies on Modestobacter strains isolated from extreme hyper-arid desert soil and from historic building.</title>
        <authorList>
            <person name="Bukarasam K."/>
            <person name="Bull A."/>
            <person name="Girard G."/>
            <person name="van Wezel G."/>
            <person name="Goodfellow M."/>
        </authorList>
    </citation>
    <scope>NUCLEOTIDE SEQUENCE [LARGE SCALE GENOMIC DNA]</scope>
    <source>
        <strain evidence="4 5">KNN45-2b</strain>
    </source>
</reference>
<dbReference type="Gene3D" id="3.10.450.50">
    <property type="match status" value="1"/>
</dbReference>
<accession>A0A098Y905</accession>
<dbReference type="InterPro" id="IPR032710">
    <property type="entry name" value="NTF2-like_dom_sf"/>
</dbReference>